<evidence type="ECO:0000256" key="1">
    <source>
        <dbReference type="ARBA" id="ARBA00023319"/>
    </source>
</evidence>
<evidence type="ECO:0000313" key="4">
    <source>
        <dbReference type="Proteomes" id="UP000054047"/>
    </source>
</evidence>
<dbReference type="EMBL" id="KN739721">
    <property type="protein sequence ID" value="KIH54100.1"/>
    <property type="molecule type" value="Genomic_DNA"/>
</dbReference>
<feature type="domain" description="Ig-like" evidence="2">
    <location>
        <begin position="3"/>
        <end position="92"/>
    </location>
</feature>
<dbReference type="SMART" id="SM00408">
    <property type="entry name" value="IGc2"/>
    <property type="match status" value="1"/>
</dbReference>
<feature type="non-terminal residue" evidence="3">
    <location>
        <position position="1"/>
    </location>
</feature>
<evidence type="ECO:0000313" key="3">
    <source>
        <dbReference type="EMBL" id="KIH54100.1"/>
    </source>
</evidence>
<name>A0A0C2FZP7_9BILA</name>
<dbReference type="InterPro" id="IPR003598">
    <property type="entry name" value="Ig_sub2"/>
</dbReference>
<dbReference type="PROSITE" id="PS50835">
    <property type="entry name" value="IG_LIKE"/>
    <property type="match status" value="1"/>
</dbReference>
<dbReference type="SUPFAM" id="SSF48726">
    <property type="entry name" value="Immunoglobulin"/>
    <property type="match status" value="1"/>
</dbReference>
<dbReference type="InterPro" id="IPR036179">
    <property type="entry name" value="Ig-like_dom_sf"/>
</dbReference>
<dbReference type="OrthoDB" id="6513259at2759"/>
<organism evidence="3 4">
    <name type="scientific">Ancylostoma duodenale</name>
    <dbReference type="NCBI Taxonomy" id="51022"/>
    <lineage>
        <taxon>Eukaryota</taxon>
        <taxon>Metazoa</taxon>
        <taxon>Ecdysozoa</taxon>
        <taxon>Nematoda</taxon>
        <taxon>Chromadorea</taxon>
        <taxon>Rhabditida</taxon>
        <taxon>Rhabditina</taxon>
        <taxon>Rhabditomorpha</taxon>
        <taxon>Strongyloidea</taxon>
        <taxon>Ancylostomatidae</taxon>
        <taxon>Ancylostomatinae</taxon>
        <taxon>Ancylostoma</taxon>
    </lineage>
</organism>
<accession>A0A0C2FZP7</accession>
<proteinExistence type="predicted"/>
<dbReference type="AlphaFoldDB" id="A0A0C2FZP7"/>
<sequence>YAPIFVSRLRDVYLKNNSFATFECAVSGSPSPRVEWQFQGNTLQSDGRYEIEKGQSVCRLTVKNPAVYDLGEYTCTASNEYGSDKTTSRLITGGVLRKNICD</sequence>
<gene>
    <name evidence="3" type="ORF">ANCDUO_15754</name>
</gene>
<protein>
    <submittedName>
        <fullName evidence="3">Immunoglobulin I-set domain protein</fullName>
    </submittedName>
</protein>
<dbReference type="PANTHER" id="PTHR47633">
    <property type="entry name" value="IMMUNOGLOBULIN"/>
    <property type="match status" value="1"/>
</dbReference>
<evidence type="ECO:0000259" key="2">
    <source>
        <dbReference type="PROSITE" id="PS50835"/>
    </source>
</evidence>
<reference evidence="3 4" key="1">
    <citation type="submission" date="2013-12" db="EMBL/GenBank/DDBJ databases">
        <title>Draft genome of the parsitic nematode Ancylostoma duodenale.</title>
        <authorList>
            <person name="Mitreva M."/>
        </authorList>
    </citation>
    <scope>NUCLEOTIDE SEQUENCE [LARGE SCALE GENOMIC DNA]</scope>
    <source>
        <strain evidence="3 4">Zhejiang</strain>
    </source>
</reference>
<dbReference type="Gene3D" id="2.60.40.10">
    <property type="entry name" value="Immunoglobulins"/>
    <property type="match status" value="1"/>
</dbReference>
<dbReference type="SMART" id="SM00409">
    <property type="entry name" value="IG"/>
    <property type="match status" value="1"/>
</dbReference>
<keyword evidence="1" id="KW-0393">Immunoglobulin domain</keyword>
<dbReference type="Pfam" id="PF07679">
    <property type="entry name" value="I-set"/>
    <property type="match status" value="1"/>
</dbReference>
<dbReference type="InterPro" id="IPR003599">
    <property type="entry name" value="Ig_sub"/>
</dbReference>
<dbReference type="FunFam" id="2.60.40.10:FF:000107">
    <property type="entry name" value="Myosin, light chain kinase a"/>
    <property type="match status" value="1"/>
</dbReference>
<dbReference type="InterPro" id="IPR007110">
    <property type="entry name" value="Ig-like_dom"/>
</dbReference>
<dbReference type="Proteomes" id="UP000054047">
    <property type="component" value="Unassembled WGS sequence"/>
</dbReference>
<keyword evidence="4" id="KW-1185">Reference proteome</keyword>
<dbReference type="InterPro" id="IPR013098">
    <property type="entry name" value="Ig_I-set"/>
</dbReference>
<dbReference type="InterPro" id="IPR013783">
    <property type="entry name" value="Ig-like_fold"/>
</dbReference>